<dbReference type="Proteomes" id="UP000055048">
    <property type="component" value="Unassembled WGS sequence"/>
</dbReference>
<protein>
    <submittedName>
        <fullName evidence="2">Uncharacterized protein</fullName>
    </submittedName>
</protein>
<organism evidence="2 3">
    <name type="scientific">Trichinella murrelli</name>
    <dbReference type="NCBI Taxonomy" id="144512"/>
    <lineage>
        <taxon>Eukaryota</taxon>
        <taxon>Metazoa</taxon>
        <taxon>Ecdysozoa</taxon>
        <taxon>Nematoda</taxon>
        <taxon>Enoplea</taxon>
        <taxon>Dorylaimia</taxon>
        <taxon>Trichinellida</taxon>
        <taxon>Trichinellidae</taxon>
        <taxon>Trichinella</taxon>
    </lineage>
</organism>
<dbReference type="OrthoDB" id="10551234at2759"/>
<reference evidence="2 3" key="1">
    <citation type="submission" date="2015-01" db="EMBL/GenBank/DDBJ databases">
        <title>Evolution of Trichinella species and genotypes.</title>
        <authorList>
            <person name="Korhonen P.K."/>
            <person name="Edoardo P."/>
            <person name="Giuseppe L.R."/>
            <person name="Gasser R.B."/>
        </authorList>
    </citation>
    <scope>NUCLEOTIDE SEQUENCE [LARGE SCALE GENOMIC DNA]</scope>
    <source>
        <strain evidence="2">ISS417</strain>
    </source>
</reference>
<evidence type="ECO:0000313" key="3">
    <source>
        <dbReference type="Proteomes" id="UP000055048"/>
    </source>
</evidence>
<keyword evidence="3" id="KW-1185">Reference proteome</keyword>
<sequence length="365" mass="40219">MLQIIKIKEICIILLYYVCAITDGKLGCSSGGKSTSITLGYSVHCYAISLAGGQLQFRSSTPSVNNWIAPPSTPHHFNPHFGITNWLFNFTSGLWYVAEYDSKLATPSIPHDFNPNRIIILSIMLLCFYRLQSCASDSQFWFQTEGVIIEAFSNSCRFAQHVQSNYAEARAIIAVPNAKVYHQLMPPSSADIHSELNVVSTHIPENENESNNTWKGTGKLVVHKEKPQAFPPGYAPGQIKICICPQAMPKAFYCTIFDLRGAPGFPPRLCPRANKNLHMPSSYAQGILLHNICPQGTPGFPPRLCPRANKNLHIPSSYAQGSLLHNFCPQGSFMQILGATPLGKYTCTTYLFSLVLTCSLLTGSA</sequence>
<gene>
    <name evidence="2" type="ORF">T05_2741</name>
</gene>
<accession>A0A0V0T6I1</accession>
<evidence type="ECO:0000256" key="1">
    <source>
        <dbReference type="SAM" id="SignalP"/>
    </source>
</evidence>
<proteinExistence type="predicted"/>
<name>A0A0V0T6I1_9BILA</name>
<comment type="caution">
    <text evidence="2">The sequence shown here is derived from an EMBL/GenBank/DDBJ whole genome shotgun (WGS) entry which is preliminary data.</text>
</comment>
<feature type="signal peptide" evidence="1">
    <location>
        <begin position="1"/>
        <end position="20"/>
    </location>
</feature>
<keyword evidence="1" id="KW-0732">Signal</keyword>
<dbReference type="AlphaFoldDB" id="A0A0V0T6I1"/>
<dbReference type="EMBL" id="JYDJ01000542">
    <property type="protein sequence ID" value="KRX34606.1"/>
    <property type="molecule type" value="Genomic_DNA"/>
</dbReference>
<evidence type="ECO:0000313" key="2">
    <source>
        <dbReference type="EMBL" id="KRX34606.1"/>
    </source>
</evidence>
<feature type="chain" id="PRO_5006868876" evidence="1">
    <location>
        <begin position="21"/>
        <end position="365"/>
    </location>
</feature>